<gene>
    <name evidence="2" type="ORF">AVDCRST_MAG38-1258</name>
</gene>
<feature type="region of interest" description="Disordered" evidence="1">
    <location>
        <begin position="354"/>
        <end position="493"/>
    </location>
</feature>
<feature type="non-terminal residue" evidence="2">
    <location>
        <position position="493"/>
    </location>
</feature>
<feature type="compositionally biased region" description="Basic and acidic residues" evidence="1">
    <location>
        <begin position="408"/>
        <end position="428"/>
    </location>
</feature>
<feature type="compositionally biased region" description="Basic and acidic residues" evidence="1">
    <location>
        <begin position="303"/>
        <end position="313"/>
    </location>
</feature>
<dbReference type="AlphaFoldDB" id="A0A6J4RCS4"/>
<feature type="compositionally biased region" description="Low complexity" evidence="1">
    <location>
        <begin position="171"/>
        <end position="195"/>
    </location>
</feature>
<reference evidence="2" key="1">
    <citation type="submission" date="2020-02" db="EMBL/GenBank/DDBJ databases">
        <authorList>
            <person name="Meier V. D."/>
        </authorList>
    </citation>
    <scope>NUCLEOTIDE SEQUENCE</scope>
    <source>
        <strain evidence="2">AVDCRST_MAG38</strain>
    </source>
</reference>
<accession>A0A6J4RCS4</accession>
<feature type="compositionally biased region" description="Basic residues" evidence="1">
    <location>
        <begin position="105"/>
        <end position="115"/>
    </location>
</feature>
<proteinExistence type="predicted"/>
<feature type="compositionally biased region" description="Basic and acidic residues" evidence="1">
    <location>
        <begin position="73"/>
        <end position="104"/>
    </location>
</feature>
<dbReference type="EMBL" id="CADCVJ010000087">
    <property type="protein sequence ID" value="CAA9470493.1"/>
    <property type="molecule type" value="Genomic_DNA"/>
</dbReference>
<evidence type="ECO:0000256" key="1">
    <source>
        <dbReference type="SAM" id="MobiDB-lite"/>
    </source>
</evidence>
<feature type="compositionally biased region" description="Basic residues" evidence="1">
    <location>
        <begin position="142"/>
        <end position="170"/>
    </location>
</feature>
<dbReference type="EC" id="2.2.1.6" evidence="2"/>
<feature type="region of interest" description="Disordered" evidence="1">
    <location>
        <begin position="1"/>
        <end position="325"/>
    </location>
</feature>
<feature type="compositionally biased region" description="Basic residues" evidence="1">
    <location>
        <begin position="16"/>
        <end position="72"/>
    </location>
</feature>
<evidence type="ECO:0000313" key="2">
    <source>
        <dbReference type="EMBL" id="CAA9470493.1"/>
    </source>
</evidence>
<name>A0A6J4RCS4_9ACTN</name>
<dbReference type="GO" id="GO:0003984">
    <property type="term" value="F:acetolactate synthase activity"/>
    <property type="evidence" value="ECO:0007669"/>
    <property type="project" value="UniProtKB-EC"/>
</dbReference>
<keyword evidence="2" id="KW-0808">Transferase</keyword>
<feature type="compositionally biased region" description="Basic and acidic residues" evidence="1">
    <location>
        <begin position="116"/>
        <end position="141"/>
    </location>
</feature>
<feature type="non-terminal residue" evidence="2">
    <location>
        <position position="1"/>
    </location>
</feature>
<feature type="compositionally biased region" description="Basic and acidic residues" evidence="1">
    <location>
        <begin position="251"/>
        <end position="276"/>
    </location>
</feature>
<feature type="compositionally biased region" description="Basic residues" evidence="1">
    <location>
        <begin position="292"/>
        <end position="302"/>
    </location>
</feature>
<sequence>DARSRRGHGMPQGGGRGRRIRLSRRRQPSHLRRLRRRRHPAHPRAPRGGRRTRRRGLRQGLRPRGRGVRHVRPGRDEHRHAARRRDDGLDADGGHHRPGADRADRHRRLPGGRHLRHDDADRQALDGHPRSGRHPADDPRGLPHRAHGSARSGPRRHAGRPHARRHRLPAGRRGPPAGLPADEPGQPQAGPAGRQGARERAAPGALRGRRRGAGRRLRRGDRAGHRRRTARHLHADGARRLPGAAPAVAGDARHARDAHRQLRDGRGGPDRRDRGALRRPHHRQALGVRPARQVRPHRHRSRRDLQERPGAHPDRRRRQAHPAGAHGRVPVAVAGSHAPRLVVGAHPRLADAVSAGLRGHPGRRDQAAARRRGALRGDQRRLHHLLRRRPAPDVGGAVLPLQAPAHVDQLRRPGDDGLRPARRDRRPDGQSGRARVRHLGRRLDPDEYPGAGHLRRVPDPDQGVHPQQRLLGHGPPVAGDVLEPPLLARRDGP</sequence>
<protein>
    <submittedName>
        <fullName evidence="2">Acetolactate synthase large subunit</fullName>
        <ecNumber evidence="2">2.2.1.6</ecNumber>
    </submittedName>
</protein>
<organism evidence="2">
    <name type="scientific">uncultured Solirubrobacteraceae bacterium</name>
    <dbReference type="NCBI Taxonomy" id="1162706"/>
    <lineage>
        <taxon>Bacteria</taxon>
        <taxon>Bacillati</taxon>
        <taxon>Actinomycetota</taxon>
        <taxon>Thermoleophilia</taxon>
        <taxon>Solirubrobacterales</taxon>
        <taxon>Solirubrobacteraceae</taxon>
        <taxon>environmental samples</taxon>
    </lineage>
</organism>
<feature type="compositionally biased region" description="Basic residues" evidence="1">
    <location>
        <begin position="207"/>
        <end position="232"/>
    </location>
</feature>